<dbReference type="SUPFAM" id="SSF53474">
    <property type="entry name" value="alpha/beta-Hydrolases"/>
    <property type="match status" value="1"/>
</dbReference>
<proteinExistence type="predicted"/>
<sequence length="278" mass="29873">MPMFTAADGTRLAYHVRGEGEPLVVLPGGPMRASAYLGDLGGLAARRRLVLLDLRGTGDSATPADPASYRCDRLVDDVEMLRAHMGLDHMDVLAHSAGASLAILYAAAHPRRVRRLALITGNPSALGLRATPEDRLAAARLRSGEPWFAQAFPALEAWLTGSGDFDEAFMPFFYGRWDDAARAHDAAAEEQTNDEAGDRYFGEGAFTPDATRTALRALAAPVLVYAGELDGGPSPALARRAAEAFPTAEVAVQPGAGHYPWLDDPEWFVRRTVDFLDA</sequence>
<dbReference type="InterPro" id="IPR050266">
    <property type="entry name" value="AB_hydrolase_sf"/>
</dbReference>
<dbReference type="InterPro" id="IPR029058">
    <property type="entry name" value="AB_hydrolase_fold"/>
</dbReference>
<dbReference type="InterPro" id="IPR000073">
    <property type="entry name" value="AB_hydrolase_1"/>
</dbReference>
<dbReference type="PRINTS" id="PR00111">
    <property type="entry name" value="ABHYDROLASE"/>
</dbReference>
<gene>
    <name evidence="2" type="ORF">ABT404_24585</name>
</gene>
<name>A0ABV1X0R9_9ACTN</name>
<feature type="domain" description="AB hydrolase-1" evidence="1">
    <location>
        <begin position="22"/>
        <end position="265"/>
    </location>
</feature>
<organism evidence="2 3">
    <name type="scientific">Streptomyces hyaluromycini</name>
    <dbReference type="NCBI Taxonomy" id="1377993"/>
    <lineage>
        <taxon>Bacteria</taxon>
        <taxon>Bacillati</taxon>
        <taxon>Actinomycetota</taxon>
        <taxon>Actinomycetes</taxon>
        <taxon>Kitasatosporales</taxon>
        <taxon>Streptomycetaceae</taxon>
        <taxon>Streptomyces</taxon>
    </lineage>
</organism>
<keyword evidence="2" id="KW-0378">Hydrolase</keyword>
<dbReference type="GO" id="GO:0016787">
    <property type="term" value="F:hydrolase activity"/>
    <property type="evidence" value="ECO:0007669"/>
    <property type="project" value="UniProtKB-KW"/>
</dbReference>
<dbReference type="PANTHER" id="PTHR43798">
    <property type="entry name" value="MONOACYLGLYCEROL LIPASE"/>
    <property type="match status" value="1"/>
</dbReference>
<accession>A0ABV1X0R9</accession>
<evidence type="ECO:0000313" key="3">
    <source>
        <dbReference type="Proteomes" id="UP001474181"/>
    </source>
</evidence>
<keyword evidence="3" id="KW-1185">Reference proteome</keyword>
<dbReference type="RefSeq" id="WP_350783666.1">
    <property type="nucleotide sequence ID" value="NZ_JBEPEK010000188.1"/>
</dbReference>
<evidence type="ECO:0000259" key="1">
    <source>
        <dbReference type="Pfam" id="PF00561"/>
    </source>
</evidence>
<dbReference type="PANTHER" id="PTHR43798:SF27">
    <property type="entry name" value="HYDROLASE ALPHA_BETA HYDROLASE FOLD FAMILY"/>
    <property type="match status" value="1"/>
</dbReference>
<reference evidence="2 3" key="1">
    <citation type="submission" date="2024-06" db="EMBL/GenBank/DDBJ databases">
        <title>The Natural Products Discovery Center: Release of the First 8490 Sequenced Strains for Exploring Actinobacteria Biosynthetic Diversity.</title>
        <authorList>
            <person name="Kalkreuter E."/>
            <person name="Kautsar S.A."/>
            <person name="Yang D."/>
            <person name="Bader C.D."/>
            <person name="Teijaro C.N."/>
            <person name="Fluegel L."/>
            <person name="Davis C.M."/>
            <person name="Simpson J.R."/>
            <person name="Lauterbach L."/>
            <person name="Steele A.D."/>
            <person name="Gui C."/>
            <person name="Meng S."/>
            <person name="Li G."/>
            <person name="Viehrig K."/>
            <person name="Ye F."/>
            <person name="Su P."/>
            <person name="Kiefer A.F."/>
            <person name="Nichols A."/>
            <person name="Cepeda A.J."/>
            <person name="Yan W."/>
            <person name="Fan B."/>
            <person name="Jiang Y."/>
            <person name="Adhikari A."/>
            <person name="Zheng C.-J."/>
            <person name="Schuster L."/>
            <person name="Cowan T.M."/>
            <person name="Smanski M.J."/>
            <person name="Chevrette M.G."/>
            <person name="De Carvalho L.P.S."/>
            <person name="Shen B."/>
        </authorList>
    </citation>
    <scope>NUCLEOTIDE SEQUENCE [LARGE SCALE GENOMIC DNA]</scope>
    <source>
        <strain evidence="2 3">NPDC000234</strain>
    </source>
</reference>
<protein>
    <submittedName>
        <fullName evidence="2">Alpha/beta hydrolase</fullName>
    </submittedName>
</protein>
<evidence type="ECO:0000313" key="2">
    <source>
        <dbReference type="EMBL" id="MER7182616.1"/>
    </source>
</evidence>
<dbReference type="Pfam" id="PF00561">
    <property type="entry name" value="Abhydrolase_1"/>
    <property type="match status" value="1"/>
</dbReference>
<dbReference type="EMBL" id="JBEPEK010000188">
    <property type="protein sequence ID" value="MER7182616.1"/>
    <property type="molecule type" value="Genomic_DNA"/>
</dbReference>
<dbReference type="Proteomes" id="UP001474181">
    <property type="component" value="Unassembled WGS sequence"/>
</dbReference>
<comment type="caution">
    <text evidence="2">The sequence shown here is derived from an EMBL/GenBank/DDBJ whole genome shotgun (WGS) entry which is preliminary data.</text>
</comment>
<dbReference type="Gene3D" id="3.40.50.1820">
    <property type="entry name" value="alpha/beta hydrolase"/>
    <property type="match status" value="1"/>
</dbReference>